<dbReference type="AlphaFoldDB" id="A0A1Y3AU80"/>
<keyword evidence="2" id="KW-1185">Reference proteome</keyword>
<name>A0A1Y3AU80_EURMA</name>
<dbReference type="EMBL" id="MUJZ01064170">
    <property type="protein sequence ID" value="OTF70745.1"/>
    <property type="molecule type" value="Genomic_DNA"/>
</dbReference>
<reference evidence="1 2" key="1">
    <citation type="submission" date="2017-03" db="EMBL/GenBank/DDBJ databases">
        <title>Genome Survey of Euroglyphus maynei.</title>
        <authorList>
            <person name="Arlian L.G."/>
            <person name="Morgan M.S."/>
            <person name="Rider S.D."/>
        </authorList>
    </citation>
    <scope>NUCLEOTIDE SEQUENCE [LARGE SCALE GENOMIC DNA]</scope>
    <source>
        <strain evidence="1">Arlian Lab</strain>
        <tissue evidence="1">Whole body</tissue>
    </source>
</reference>
<gene>
    <name evidence="1" type="ORF">BLA29_014245</name>
</gene>
<evidence type="ECO:0000313" key="2">
    <source>
        <dbReference type="Proteomes" id="UP000194236"/>
    </source>
</evidence>
<evidence type="ECO:0000313" key="1">
    <source>
        <dbReference type="EMBL" id="OTF70745.1"/>
    </source>
</evidence>
<dbReference type="Proteomes" id="UP000194236">
    <property type="component" value="Unassembled WGS sequence"/>
</dbReference>
<organism evidence="1 2">
    <name type="scientific">Euroglyphus maynei</name>
    <name type="common">Mayne's house dust mite</name>
    <dbReference type="NCBI Taxonomy" id="6958"/>
    <lineage>
        <taxon>Eukaryota</taxon>
        <taxon>Metazoa</taxon>
        <taxon>Ecdysozoa</taxon>
        <taxon>Arthropoda</taxon>
        <taxon>Chelicerata</taxon>
        <taxon>Arachnida</taxon>
        <taxon>Acari</taxon>
        <taxon>Acariformes</taxon>
        <taxon>Sarcoptiformes</taxon>
        <taxon>Astigmata</taxon>
        <taxon>Psoroptidia</taxon>
        <taxon>Analgoidea</taxon>
        <taxon>Pyroglyphidae</taxon>
        <taxon>Pyroglyphinae</taxon>
        <taxon>Euroglyphus</taxon>
    </lineage>
</organism>
<protein>
    <submittedName>
        <fullName evidence="1">Uncharacterized protein</fullName>
    </submittedName>
</protein>
<proteinExistence type="predicted"/>
<comment type="caution">
    <text evidence="1">The sequence shown here is derived from an EMBL/GenBank/DDBJ whole genome shotgun (WGS) entry which is preliminary data.</text>
</comment>
<accession>A0A1Y3AU80</accession>
<sequence>MIYHHHQIQCVNHGGMVSINGQNPNQIQPYRYHVIKYLPQQWAILMPMAMKYYMPEDIVYRMDNGDGIIGPTIPIV</sequence>